<evidence type="ECO:0000256" key="1">
    <source>
        <dbReference type="SAM" id="Phobius"/>
    </source>
</evidence>
<gene>
    <name evidence="2" type="ORF">H1191_05005</name>
</gene>
<keyword evidence="1" id="KW-0472">Membrane</keyword>
<organism evidence="2 3">
    <name type="scientific">Paenactinomyces guangxiensis</name>
    <dbReference type="NCBI Taxonomy" id="1490290"/>
    <lineage>
        <taxon>Bacteria</taxon>
        <taxon>Bacillati</taxon>
        <taxon>Bacillota</taxon>
        <taxon>Bacilli</taxon>
        <taxon>Bacillales</taxon>
        <taxon>Thermoactinomycetaceae</taxon>
        <taxon>Paenactinomyces</taxon>
    </lineage>
</organism>
<dbReference type="RefSeq" id="WP_181750897.1">
    <property type="nucleotide sequence ID" value="NZ_JACEIQ010000003.1"/>
</dbReference>
<name>A0A7W1WPF2_9BACL</name>
<accession>A0A7W1WPF2</accession>
<feature type="transmembrane region" description="Helical" evidence="1">
    <location>
        <begin position="35"/>
        <end position="54"/>
    </location>
</feature>
<protein>
    <submittedName>
        <fullName evidence="2">Uncharacterized protein</fullName>
    </submittedName>
</protein>
<dbReference type="AlphaFoldDB" id="A0A7W1WPF2"/>
<comment type="caution">
    <text evidence="2">The sequence shown here is derived from an EMBL/GenBank/DDBJ whole genome shotgun (WGS) entry which is preliminary data.</text>
</comment>
<sequence>MLKFFNAIFKAILAIFPVIEVIFLSLYIGSYFGPAATIVIFIVLLISSYFWGFIVKPLAWGVLGFVLINNNSSLINAMIIGGMFATVRFLVAFGLKKIR</sequence>
<dbReference type="Proteomes" id="UP000535491">
    <property type="component" value="Unassembled WGS sequence"/>
</dbReference>
<dbReference type="EMBL" id="JACEIQ010000003">
    <property type="protein sequence ID" value="MBA4493659.1"/>
    <property type="molecule type" value="Genomic_DNA"/>
</dbReference>
<keyword evidence="1" id="KW-0812">Transmembrane</keyword>
<evidence type="ECO:0000313" key="2">
    <source>
        <dbReference type="EMBL" id="MBA4493659.1"/>
    </source>
</evidence>
<keyword evidence="3" id="KW-1185">Reference proteome</keyword>
<evidence type="ECO:0000313" key="3">
    <source>
        <dbReference type="Proteomes" id="UP000535491"/>
    </source>
</evidence>
<feature type="transmembrane region" description="Helical" evidence="1">
    <location>
        <begin position="74"/>
        <end position="95"/>
    </location>
</feature>
<reference evidence="2 3" key="1">
    <citation type="submission" date="2020-07" db="EMBL/GenBank/DDBJ databases">
        <authorList>
            <person name="Feng H."/>
        </authorList>
    </citation>
    <scope>NUCLEOTIDE SEQUENCE [LARGE SCALE GENOMIC DNA]</scope>
    <source>
        <strain evidence="3">s-10</strain>
    </source>
</reference>
<feature type="transmembrane region" description="Helical" evidence="1">
    <location>
        <begin position="6"/>
        <end position="28"/>
    </location>
</feature>
<keyword evidence="1" id="KW-1133">Transmembrane helix</keyword>
<proteinExistence type="predicted"/>